<feature type="region of interest" description="Disordered" evidence="2">
    <location>
        <begin position="335"/>
        <end position="363"/>
    </location>
</feature>
<sequence length="363" mass="41627">MESINGDLGLNIENDTFDTTNPFYHLLEKQATEFELFGQRLKSEIQNSYREFQQQQQQQKIQKNQPIDTNPCEEIEKTSKGSSPSTDGPLVDSLKARIEELETDSLIKSQDIEKQKTEIQQLKQELSKNEIKKMKQEIEELNDFKTNFILLFESYEQMKSEIKELKTKLVQKDIENDRLFAERLQINENNNRLIAEQLQIDEDNKVKSRSMSPITTSTTSRTRAMTPTNSTIATECIINGVSDLSDDESQFSYNRQPLPALPAYSVNTPNLHQRSSLSRFSSISSLQPPKIPLTGGETTPFISQANSYTQSSVLPYNNNPYNDVFDNKIKRTNTFTSSSQNTQNTQNIQNSRSILKKTSRRNL</sequence>
<evidence type="ECO:0000313" key="3">
    <source>
        <dbReference type="EMBL" id="RIA92309.1"/>
    </source>
</evidence>
<evidence type="ECO:0000256" key="2">
    <source>
        <dbReference type="SAM" id="MobiDB-lite"/>
    </source>
</evidence>
<reference evidence="3 4" key="1">
    <citation type="submission" date="2018-06" db="EMBL/GenBank/DDBJ databases">
        <title>Comparative genomics reveals the genomic features of Rhizophagus irregularis, R. cerebriforme, R. diaphanum and Gigaspora rosea, and their symbiotic lifestyle signature.</title>
        <authorList>
            <person name="Morin E."/>
            <person name="San Clemente H."/>
            <person name="Chen E.C.H."/>
            <person name="De La Providencia I."/>
            <person name="Hainaut M."/>
            <person name="Kuo A."/>
            <person name="Kohler A."/>
            <person name="Murat C."/>
            <person name="Tang N."/>
            <person name="Roy S."/>
            <person name="Loubradou J."/>
            <person name="Henrissat B."/>
            <person name="Grigoriev I.V."/>
            <person name="Corradi N."/>
            <person name="Roux C."/>
            <person name="Martin F.M."/>
        </authorList>
    </citation>
    <scope>NUCLEOTIDE SEQUENCE [LARGE SCALE GENOMIC DNA]</scope>
    <source>
        <strain evidence="3 4">DAOM 227022</strain>
    </source>
</reference>
<feature type="region of interest" description="Disordered" evidence="2">
    <location>
        <begin position="205"/>
        <end position="224"/>
    </location>
</feature>
<keyword evidence="4" id="KW-1185">Reference proteome</keyword>
<feature type="compositionally biased region" description="Low complexity" evidence="2">
    <location>
        <begin position="56"/>
        <end position="65"/>
    </location>
</feature>
<dbReference type="AlphaFoldDB" id="A0A397T4Q7"/>
<feature type="region of interest" description="Disordered" evidence="2">
    <location>
        <begin position="56"/>
        <end position="90"/>
    </location>
</feature>
<feature type="compositionally biased region" description="Low complexity" evidence="2">
    <location>
        <begin position="335"/>
        <end position="353"/>
    </location>
</feature>
<dbReference type="STRING" id="658196.A0A397T4Q7"/>
<dbReference type="Proteomes" id="UP000265703">
    <property type="component" value="Unassembled WGS sequence"/>
</dbReference>
<protein>
    <submittedName>
        <fullName evidence="3">Uncharacterized protein</fullName>
    </submittedName>
</protein>
<proteinExistence type="predicted"/>
<evidence type="ECO:0000256" key="1">
    <source>
        <dbReference type="SAM" id="Coils"/>
    </source>
</evidence>
<feature type="compositionally biased region" description="Low complexity" evidence="2">
    <location>
        <begin position="209"/>
        <end position="224"/>
    </location>
</feature>
<feature type="compositionally biased region" description="Basic residues" evidence="2">
    <location>
        <begin position="354"/>
        <end position="363"/>
    </location>
</feature>
<organism evidence="3 4">
    <name type="scientific">Glomus cerebriforme</name>
    <dbReference type="NCBI Taxonomy" id="658196"/>
    <lineage>
        <taxon>Eukaryota</taxon>
        <taxon>Fungi</taxon>
        <taxon>Fungi incertae sedis</taxon>
        <taxon>Mucoromycota</taxon>
        <taxon>Glomeromycotina</taxon>
        <taxon>Glomeromycetes</taxon>
        <taxon>Glomerales</taxon>
        <taxon>Glomeraceae</taxon>
        <taxon>Glomus</taxon>
    </lineage>
</organism>
<comment type="caution">
    <text evidence="3">The sequence shown here is derived from an EMBL/GenBank/DDBJ whole genome shotgun (WGS) entry which is preliminary data.</text>
</comment>
<name>A0A397T4Q7_9GLOM</name>
<accession>A0A397T4Q7</accession>
<dbReference type="OrthoDB" id="2421490at2759"/>
<evidence type="ECO:0000313" key="4">
    <source>
        <dbReference type="Proteomes" id="UP000265703"/>
    </source>
</evidence>
<keyword evidence="1" id="KW-0175">Coiled coil</keyword>
<gene>
    <name evidence="3" type="ORF">C1645_765520</name>
</gene>
<dbReference type="EMBL" id="QKYT01000130">
    <property type="protein sequence ID" value="RIA92309.1"/>
    <property type="molecule type" value="Genomic_DNA"/>
</dbReference>
<feature type="coiled-coil region" evidence="1">
    <location>
        <begin position="109"/>
        <end position="182"/>
    </location>
</feature>